<evidence type="ECO:0000256" key="8">
    <source>
        <dbReference type="ARBA" id="ARBA00022842"/>
    </source>
</evidence>
<dbReference type="InterPro" id="IPR047127">
    <property type="entry name" value="MutT-like"/>
</dbReference>
<dbReference type="InterPro" id="IPR000086">
    <property type="entry name" value="NUDIX_hydrolase_dom"/>
</dbReference>
<evidence type="ECO:0000256" key="16">
    <source>
        <dbReference type="ARBA" id="ARBA00042798"/>
    </source>
</evidence>
<name>A0A512AFH4_9SPHN</name>
<comment type="caution">
    <text evidence="18">The sequence shown here is derived from an EMBL/GenBank/DDBJ whole genome shotgun (WGS) entry which is preliminary data.</text>
</comment>
<evidence type="ECO:0000256" key="7">
    <source>
        <dbReference type="ARBA" id="ARBA00022801"/>
    </source>
</evidence>
<evidence type="ECO:0000256" key="13">
    <source>
        <dbReference type="ARBA" id="ARBA00040794"/>
    </source>
</evidence>
<dbReference type="PRINTS" id="PR00502">
    <property type="entry name" value="NUDIXFAMILY"/>
</dbReference>
<dbReference type="SUPFAM" id="SSF55811">
    <property type="entry name" value="Nudix"/>
    <property type="match status" value="1"/>
</dbReference>
<evidence type="ECO:0000259" key="17">
    <source>
        <dbReference type="PROSITE" id="PS51462"/>
    </source>
</evidence>
<evidence type="ECO:0000256" key="3">
    <source>
        <dbReference type="ARBA" id="ARBA00022457"/>
    </source>
</evidence>
<comment type="similarity">
    <text evidence="2">Belongs to the Nudix hydrolase family.</text>
</comment>
<dbReference type="PANTHER" id="PTHR47707:SF1">
    <property type="entry name" value="NUDIX HYDROLASE FAMILY PROTEIN"/>
    <property type="match status" value="1"/>
</dbReference>
<dbReference type="GO" id="GO:0044715">
    <property type="term" value="F:8-oxo-dGDP phosphatase activity"/>
    <property type="evidence" value="ECO:0007669"/>
    <property type="project" value="TreeGrafter"/>
</dbReference>
<dbReference type="GO" id="GO:0035539">
    <property type="term" value="F:8-oxo-7,8-dihydrodeoxyguanosine triphosphate pyrophosphatase activity"/>
    <property type="evidence" value="ECO:0007669"/>
    <property type="project" value="UniProtKB-EC"/>
</dbReference>
<evidence type="ECO:0000256" key="10">
    <source>
        <dbReference type="ARBA" id="ARBA00035861"/>
    </source>
</evidence>
<keyword evidence="9" id="KW-0234">DNA repair</keyword>
<dbReference type="CDD" id="cd03425">
    <property type="entry name" value="NUDIX_MutT_NudA_like"/>
    <property type="match status" value="1"/>
</dbReference>
<keyword evidence="8" id="KW-0460">Magnesium</keyword>
<evidence type="ECO:0000256" key="4">
    <source>
        <dbReference type="ARBA" id="ARBA00022705"/>
    </source>
</evidence>
<dbReference type="EMBL" id="BJYR01000001">
    <property type="protein sequence ID" value="GEN98402.1"/>
    <property type="molecule type" value="Genomic_DNA"/>
</dbReference>
<dbReference type="EC" id="3.6.1.55" evidence="12"/>
<dbReference type="Proteomes" id="UP000321464">
    <property type="component" value="Unassembled WGS sequence"/>
</dbReference>
<dbReference type="GO" id="GO:0006260">
    <property type="term" value="P:DNA replication"/>
    <property type="evidence" value="ECO:0007669"/>
    <property type="project" value="UniProtKB-KW"/>
</dbReference>
<dbReference type="GO" id="GO:0008413">
    <property type="term" value="F:8-oxo-7,8-dihydroguanosine triphosphate pyrophosphatase activity"/>
    <property type="evidence" value="ECO:0007669"/>
    <property type="project" value="TreeGrafter"/>
</dbReference>
<protein>
    <recommendedName>
        <fullName evidence="13">8-oxo-dGTP diphosphatase</fullName>
        <ecNumber evidence="12">3.6.1.55</ecNumber>
    </recommendedName>
    <alternativeName>
        <fullName evidence="16">7,8-dihydro-8-oxoguanine-triphosphatase</fullName>
    </alternativeName>
    <alternativeName>
        <fullName evidence="15">Mutator protein MutT</fullName>
    </alternativeName>
    <alternativeName>
        <fullName evidence="14">dGTP pyrophosphohydrolase</fullName>
    </alternativeName>
</protein>
<keyword evidence="19" id="KW-1185">Reference proteome</keyword>
<evidence type="ECO:0000313" key="18">
    <source>
        <dbReference type="EMBL" id="GEN98402.1"/>
    </source>
</evidence>
<dbReference type="InterPro" id="IPR020476">
    <property type="entry name" value="Nudix_hydrolase"/>
</dbReference>
<dbReference type="GO" id="GO:0046872">
    <property type="term" value="F:metal ion binding"/>
    <property type="evidence" value="ECO:0007669"/>
    <property type="project" value="UniProtKB-KW"/>
</dbReference>
<evidence type="ECO:0000256" key="15">
    <source>
        <dbReference type="ARBA" id="ARBA00041979"/>
    </source>
</evidence>
<evidence type="ECO:0000256" key="14">
    <source>
        <dbReference type="ARBA" id="ARBA00041592"/>
    </source>
</evidence>
<evidence type="ECO:0000256" key="2">
    <source>
        <dbReference type="ARBA" id="ARBA00005582"/>
    </source>
</evidence>
<comment type="cofactor">
    <cofactor evidence="1">
        <name>Mg(2+)</name>
        <dbReference type="ChEBI" id="CHEBI:18420"/>
    </cofactor>
</comment>
<dbReference type="PANTHER" id="PTHR47707">
    <property type="entry name" value="8-OXO-DGTP DIPHOSPHATASE"/>
    <property type="match status" value="1"/>
</dbReference>
<dbReference type="Pfam" id="PF00293">
    <property type="entry name" value="NUDIX"/>
    <property type="match status" value="1"/>
</dbReference>
<keyword evidence="5" id="KW-0479">Metal-binding</keyword>
<keyword evidence="3" id="KW-0515">Mutator protein</keyword>
<evidence type="ECO:0000256" key="1">
    <source>
        <dbReference type="ARBA" id="ARBA00001946"/>
    </source>
</evidence>
<dbReference type="AlphaFoldDB" id="A0A512AFH4"/>
<reference evidence="18 19" key="1">
    <citation type="submission" date="2019-07" db="EMBL/GenBank/DDBJ databases">
        <title>Whole genome shotgun sequence of Novosphingobium sediminis NBRC 106119.</title>
        <authorList>
            <person name="Hosoyama A."/>
            <person name="Uohara A."/>
            <person name="Ohji S."/>
            <person name="Ichikawa N."/>
        </authorList>
    </citation>
    <scope>NUCLEOTIDE SEQUENCE [LARGE SCALE GENOMIC DNA]</scope>
    <source>
        <strain evidence="18 19">NBRC 106119</strain>
    </source>
</reference>
<evidence type="ECO:0000256" key="12">
    <source>
        <dbReference type="ARBA" id="ARBA00038905"/>
    </source>
</evidence>
<evidence type="ECO:0000256" key="11">
    <source>
        <dbReference type="ARBA" id="ARBA00036904"/>
    </source>
</evidence>
<dbReference type="Gene3D" id="3.90.79.10">
    <property type="entry name" value="Nucleoside Triphosphate Pyrophosphohydrolase"/>
    <property type="match status" value="1"/>
</dbReference>
<dbReference type="GO" id="GO:0006281">
    <property type="term" value="P:DNA repair"/>
    <property type="evidence" value="ECO:0007669"/>
    <property type="project" value="UniProtKB-KW"/>
</dbReference>
<gene>
    <name evidence="18" type="primary">mutT</name>
    <name evidence="18" type="ORF">NSE01_02350</name>
</gene>
<comment type="catalytic activity">
    <reaction evidence="10">
        <text>8-oxo-dGTP + H2O = 8-oxo-dGMP + diphosphate + H(+)</text>
        <dbReference type="Rhea" id="RHEA:31575"/>
        <dbReference type="ChEBI" id="CHEBI:15377"/>
        <dbReference type="ChEBI" id="CHEBI:15378"/>
        <dbReference type="ChEBI" id="CHEBI:33019"/>
        <dbReference type="ChEBI" id="CHEBI:63224"/>
        <dbReference type="ChEBI" id="CHEBI:77896"/>
        <dbReference type="EC" id="3.6.1.55"/>
    </reaction>
</comment>
<keyword evidence="6" id="KW-0227">DNA damage</keyword>
<dbReference type="PROSITE" id="PS51462">
    <property type="entry name" value="NUDIX"/>
    <property type="match status" value="1"/>
</dbReference>
<accession>A0A512AFH4</accession>
<proteinExistence type="inferred from homology"/>
<dbReference type="GO" id="GO:0044716">
    <property type="term" value="F:8-oxo-GDP phosphatase activity"/>
    <property type="evidence" value="ECO:0007669"/>
    <property type="project" value="TreeGrafter"/>
</dbReference>
<evidence type="ECO:0000256" key="5">
    <source>
        <dbReference type="ARBA" id="ARBA00022723"/>
    </source>
</evidence>
<keyword evidence="7 18" id="KW-0378">Hydrolase</keyword>
<evidence type="ECO:0000256" key="6">
    <source>
        <dbReference type="ARBA" id="ARBA00022763"/>
    </source>
</evidence>
<sequence length="147" mass="15849">MKVSAMAAPPTLLTVVALALLDDADRVLMQRRPESRAHGGLWEFPGGKVEPGEGPAAALVREIAEELSITIDAADLVPLTFAANPEREGTRPLVLLLYTCRRWTGSLVPEDGAQLQWLESEALSALSMPPLDVPLAAALRRHLKNLP</sequence>
<evidence type="ECO:0000313" key="19">
    <source>
        <dbReference type="Proteomes" id="UP000321464"/>
    </source>
</evidence>
<dbReference type="InterPro" id="IPR015797">
    <property type="entry name" value="NUDIX_hydrolase-like_dom_sf"/>
</dbReference>
<comment type="catalytic activity">
    <reaction evidence="11">
        <text>8-oxo-GTP + H2O = 8-oxo-GMP + diphosphate + H(+)</text>
        <dbReference type="Rhea" id="RHEA:67616"/>
        <dbReference type="ChEBI" id="CHEBI:15377"/>
        <dbReference type="ChEBI" id="CHEBI:15378"/>
        <dbReference type="ChEBI" id="CHEBI:33019"/>
        <dbReference type="ChEBI" id="CHEBI:143553"/>
        <dbReference type="ChEBI" id="CHEBI:145694"/>
    </reaction>
</comment>
<keyword evidence="4" id="KW-0235">DNA replication</keyword>
<organism evidence="18 19">
    <name type="scientific">Novosphingobium sediminis</name>
    <dbReference type="NCBI Taxonomy" id="707214"/>
    <lineage>
        <taxon>Bacteria</taxon>
        <taxon>Pseudomonadati</taxon>
        <taxon>Pseudomonadota</taxon>
        <taxon>Alphaproteobacteria</taxon>
        <taxon>Sphingomonadales</taxon>
        <taxon>Sphingomonadaceae</taxon>
        <taxon>Novosphingobium</taxon>
    </lineage>
</organism>
<feature type="domain" description="Nudix hydrolase" evidence="17">
    <location>
        <begin position="10"/>
        <end position="141"/>
    </location>
</feature>
<evidence type="ECO:0000256" key="9">
    <source>
        <dbReference type="ARBA" id="ARBA00023204"/>
    </source>
</evidence>